<keyword evidence="2" id="KW-1185">Reference proteome</keyword>
<proteinExistence type="predicted"/>
<gene>
    <name evidence="1" type="primary">WBGene00090166</name>
</gene>
<dbReference type="EnsemblMetazoa" id="PPA00612.1">
    <property type="protein sequence ID" value="PPA00612.1"/>
    <property type="gene ID" value="WBGene00090166"/>
</dbReference>
<reference evidence="2" key="1">
    <citation type="journal article" date="2008" name="Nat. Genet.">
        <title>The Pristionchus pacificus genome provides a unique perspective on nematode lifestyle and parasitism.</title>
        <authorList>
            <person name="Dieterich C."/>
            <person name="Clifton S.W."/>
            <person name="Schuster L.N."/>
            <person name="Chinwalla A."/>
            <person name="Delehaunty K."/>
            <person name="Dinkelacker I."/>
            <person name="Fulton L."/>
            <person name="Fulton R."/>
            <person name="Godfrey J."/>
            <person name="Minx P."/>
            <person name="Mitreva M."/>
            <person name="Roeseler W."/>
            <person name="Tian H."/>
            <person name="Witte H."/>
            <person name="Yang S.P."/>
            <person name="Wilson R.K."/>
            <person name="Sommer R.J."/>
        </authorList>
    </citation>
    <scope>NUCLEOTIDE SEQUENCE [LARGE SCALE GENOMIC DNA]</scope>
    <source>
        <strain evidence="2">PS312</strain>
    </source>
</reference>
<evidence type="ECO:0000313" key="2">
    <source>
        <dbReference type="Proteomes" id="UP000005239"/>
    </source>
</evidence>
<accession>A0A2A6BPC1</accession>
<protein>
    <submittedName>
        <fullName evidence="1">Uncharacterized protein</fullName>
    </submittedName>
</protein>
<name>A0A2A6BPC1_PRIPA</name>
<dbReference type="PANTHER" id="PTHR46561:SF11">
    <property type="entry name" value="SERPENTINE RECEPTOR CLASS ALPHA_BETA-14"/>
    <property type="match status" value="1"/>
</dbReference>
<dbReference type="PANTHER" id="PTHR46561">
    <property type="entry name" value="SERPENTINE RECEPTOR, CLASS AB (CLASS A-LIKE)-RELATED"/>
    <property type="match status" value="1"/>
</dbReference>
<sequence>MTVRYNHFLGICILHYCTLSRAVLDQIQRLISLFFPGTMNDSQCAVFLELSNSVEYHILSAIKAFLCLAGALRLSLQWKRYGVRFLVHENTKIIFRFFLALNIIVGIIFGWIHLFEMIRLRFDCFLLDFRYILLTRGAGVSLICASQNVLLLISFERLYSALYPANFEKCSRRFLSISLALIATLGTTIYGISALSDQFRLFEVKNGRALLSINIPENQIGFKRIVKMSGGSNFISLLLLCVDFYINFLRKRKINPSLGVAYQMIENRRIVLDLIPIELVQTMLNLFTGMALLIHRKVVTNPTPVGQQLIHESVTLGVCFPLILTFFIKRSAERSLNRPRPIDPVIDHFETLRKSWDR</sequence>
<accession>A0A8R1Y3Q9</accession>
<dbReference type="AlphaFoldDB" id="A0A2A6BPC1"/>
<organism evidence="1 2">
    <name type="scientific">Pristionchus pacificus</name>
    <name type="common">Parasitic nematode worm</name>
    <dbReference type="NCBI Taxonomy" id="54126"/>
    <lineage>
        <taxon>Eukaryota</taxon>
        <taxon>Metazoa</taxon>
        <taxon>Ecdysozoa</taxon>
        <taxon>Nematoda</taxon>
        <taxon>Chromadorea</taxon>
        <taxon>Rhabditida</taxon>
        <taxon>Rhabditina</taxon>
        <taxon>Diplogasteromorpha</taxon>
        <taxon>Diplogasteroidea</taxon>
        <taxon>Neodiplogasteridae</taxon>
        <taxon>Pristionchus</taxon>
    </lineage>
</organism>
<dbReference type="InterPro" id="IPR053286">
    <property type="entry name" value="Nematode_rcpt-like_srab"/>
</dbReference>
<dbReference type="Proteomes" id="UP000005239">
    <property type="component" value="Unassembled WGS sequence"/>
</dbReference>
<evidence type="ECO:0000313" key="1">
    <source>
        <dbReference type="EnsemblMetazoa" id="PPA00612.1"/>
    </source>
</evidence>
<reference evidence="1" key="2">
    <citation type="submission" date="2022-06" db="UniProtKB">
        <authorList>
            <consortium name="EnsemblMetazoa"/>
        </authorList>
    </citation>
    <scope>IDENTIFICATION</scope>
    <source>
        <strain evidence="1">PS312</strain>
    </source>
</reference>